<feature type="domain" description="HTH tetR-type" evidence="5">
    <location>
        <begin position="17"/>
        <end position="77"/>
    </location>
</feature>
<evidence type="ECO:0000256" key="1">
    <source>
        <dbReference type="ARBA" id="ARBA00023015"/>
    </source>
</evidence>
<dbReference type="InterPro" id="IPR009057">
    <property type="entry name" value="Homeodomain-like_sf"/>
</dbReference>
<dbReference type="PANTHER" id="PTHR30055:SF234">
    <property type="entry name" value="HTH-TYPE TRANSCRIPTIONAL REGULATOR BETI"/>
    <property type="match status" value="1"/>
</dbReference>
<keyword evidence="7" id="KW-1185">Reference proteome</keyword>
<keyword evidence="3" id="KW-0804">Transcription</keyword>
<sequence length="212" mass="22650">MPVDLPGVVRLRDQREALTLRTILTAARRLFAEGGYARTPIRRIAQEAGVSPQTIYTCFGSKAGVLIGLVDLMDDVAGMPDLMADLEGTTDPDELIGLLALAARRLREHCGDILAILNSGAAVDPDIAATQAEGARRNRLGVEMVVERIRATGHSVDAKATDIAVALMSGGVHDSLVIDAGWSHDDYEIWLRRTLGSALVASPASRRADQAE</sequence>
<evidence type="ECO:0000256" key="3">
    <source>
        <dbReference type="ARBA" id="ARBA00023163"/>
    </source>
</evidence>
<evidence type="ECO:0000256" key="2">
    <source>
        <dbReference type="ARBA" id="ARBA00023125"/>
    </source>
</evidence>
<accession>A0ABP6YND1</accession>
<dbReference type="PANTHER" id="PTHR30055">
    <property type="entry name" value="HTH-TYPE TRANSCRIPTIONAL REGULATOR RUTR"/>
    <property type="match status" value="1"/>
</dbReference>
<keyword evidence="2 4" id="KW-0238">DNA-binding</keyword>
<dbReference type="Proteomes" id="UP001500630">
    <property type="component" value="Unassembled WGS sequence"/>
</dbReference>
<comment type="caution">
    <text evidence="6">The sequence shown here is derived from an EMBL/GenBank/DDBJ whole genome shotgun (WGS) entry which is preliminary data.</text>
</comment>
<dbReference type="Gene3D" id="1.10.357.10">
    <property type="entry name" value="Tetracycline Repressor, domain 2"/>
    <property type="match status" value="1"/>
</dbReference>
<evidence type="ECO:0000259" key="5">
    <source>
        <dbReference type="PROSITE" id="PS50977"/>
    </source>
</evidence>
<organism evidence="6 7">
    <name type="scientific">Nonomuraea rosea</name>
    <dbReference type="NCBI Taxonomy" id="638574"/>
    <lineage>
        <taxon>Bacteria</taxon>
        <taxon>Bacillati</taxon>
        <taxon>Actinomycetota</taxon>
        <taxon>Actinomycetes</taxon>
        <taxon>Streptosporangiales</taxon>
        <taxon>Streptosporangiaceae</taxon>
        <taxon>Nonomuraea</taxon>
    </lineage>
</organism>
<feature type="DNA-binding region" description="H-T-H motif" evidence="4">
    <location>
        <begin position="40"/>
        <end position="59"/>
    </location>
</feature>
<name>A0ABP6YND1_9ACTN</name>
<proteinExistence type="predicted"/>
<reference evidence="7" key="1">
    <citation type="journal article" date="2019" name="Int. J. Syst. Evol. Microbiol.">
        <title>The Global Catalogue of Microorganisms (GCM) 10K type strain sequencing project: providing services to taxonomists for standard genome sequencing and annotation.</title>
        <authorList>
            <consortium name="The Broad Institute Genomics Platform"/>
            <consortium name="The Broad Institute Genome Sequencing Center for Infectious Disease"/>
            <person name="Wu L."/>
            <person name="Ma J."/>
        </authorList>
    </citation>
    <scope>NUCLEOTIDE SEQUENCE [LARGE SCALE GENOMIC DNA]</scope>
    <source>
        <strain evidence="7">JCM 17326</strain>
    </source>
</reference>
<dbReference type="Pfam" id="PF00440">
    <property type="entry name" value="TetR_N"/>
    <property type="match status" value="1"/>
</dbReference>
<evidence type="ECO:0000313" key="6">
    <source>
        <dbReference type="EMBL" id="GAA3586876.1"/>
    </source>
</evidence>
<dbReference type="InterPro" id="IPR001647">
    <property type="entry name" value="HTH_TetR"/>
</dbReference>
<dbReference type="PRINTS" id="PR00455">
    <property type="entry name" value="HTHTETR"/>
</dbReference>
<dbReference type="PROSITE" id="PS50977">
    <property type="entry name" value="HTH_TETR_2"/>
    <property type="match status" value="1"/>
</dbReference>
<evidence type="ECO:0000256" key="4">
    <source>
        <dbReference type="PROSITE-ProRule" id="PRU00335"/>
    </source>
</evidence>
<dbReference type="RefSeq" id="WP_345570461.1">
    <property type="nucleotide sequence ID" value="NZ_BAABDQ010000023.1"/>
</dbReference>
<gene>
    <name evidence="6" type="ORF">GCM10022419_081390</name>
</gene>
<dbReference type="EMBL" id="BAABDQ010000023">
    <property type="protein sequence ID" value="GAA3586876.1"/>
    <property type="molecule type" value="Genomic_DNA"/>
</dbReference>
<dbReference type="SUPFAM" id="SSF46689">
    <property type="entry name" value="Homeodomain-like"/>
    <property type="match status" value="1"/>
</dbReference>
<keyword evidence="1" id="KW-0805">Transcription regulation</keyword>
<evidence type="ECO:0000313" key="7">
    <source>
        <dbReference type="Proteomes" id="UP001500630"/>
    </source>
</evidence>
<protein>
    <recommendedName>
        <fullName evidence="5">HTH tetR-type domain-containing protein</fullName>
    </recommendedName>
</protein>
<dbReference type="InterPro" id="IPR050109">
    <property type="entry name" value="HTH-type_TetR-like_transc_reg"/>
</dbReference>